<dbReference type="EMBL" id="CDMZ01001087">
    <property type="protein sequence ID" value="CEM27011.1"/>
    <property type="molecule type" value="Genomic_DNA"/>
</dbReference>
<reference evidence="1" key="1">
    <citation type="submission" date="2014-11" db="EMBL/GenBank/DDBJ databases">
        <authorList>
            <person name="Otto D Thomas"/>
            <person name="Naeem Raeece"/>
        </authorList>
    </citation>
    <scope>NUCLEOTIDE SEQUENCE</scope>
</reference>
<feature type="non-terminal residue" evidence="1">
    <location>
        <position position="1"/>
    </location>
</feature>
<proteinExistence type="predicted"/>
<evidence type="ECO:0000313" key="1">
    <source>
        <dbReference type="EMBL" id="CEM27011.1"/>
    </source>
</evidence>
<dbReference type="AlphaFoldDB" id="A0A0G4GCL2"/>
<sequence length="74" mass="7773">ETVQRNLGVSGAEVATVVAVLVLENKFKAQKAVWELFVGKAVSWLALQRRGVEAARALLAKGRAEGGLGNVLSA</sequence>
<accession>A0A0G4GCL2</accession>
<name>A0A0G4GCL2_9ALVE</name>
<protein>
    <submittedName>
        <fullName evidence="1">Uncharacterized protein</fullName>
    </submittedName>
</protein>
<organism evidence="1">
    <name type="scientific">Chromera velia CCMP2878</name>
    <dbReference type="NCBI Taxonomy" id="1169474"/>
    <lineage>
        <taxon>Eukaryota</taxon>
        <taxon>Sar</taxon>
        <taxon>Alveolata</taxon>
        <taxon>Colpodellida</taxon>
        <taxon>Chromeraceae</taxon>
        <taxon>Chromera</taxon>
    </lineage>
</organism>
<dbReference type="VEuPathDB" id="CryptoDB:Cvel_21301"/>
<gene>
    <name evidence="1" type="ORF">Cvel_21301</name>
</gene>